<name>A0A8X6QQY2_NEPPI</name>
<dbReference type="Proteomes" id="UP000887013">
    <property type="component" value="Unassembled WGS sequence"/>
</dbReference>
<gene>
    <name evidence="1" type="ORF">NPIL_346241</name>
</gene>
<proteinExistence type="predicted"/>
<reference evidence="1" key="1">
    <citation type="submission" date="2020-08" db="EMBL/GenBank/DDBJ databases">
        <title>Multicomponent nature underlies the extraordinary mechanical properties of spider dragline silk.</title>
        <authorList>
            <person name="Kono N."/>
            <person name="Nakamura H."/>
            <person name="Mori M."/>
            <person name="Yoshida Y."/>
            <person name="Ohtoshi R."/>
            <person name="Malay A.D."/>
            <person name="Moran D.A.P."/>
            <person name="Tomita M."/>
            <person name="Numata K."/>
            <person name="Arakawa K."/>
        </authorList>
    </citation>
    <scope>NUCLEOTIDE SEQUENCE</scope>
</reference>
<protein>
    <submittedName>
        <fullName evidence="1">Uncharacterized protein</fullName>
    </submittedName>
</protein>
<comment type="caution">
    <text evidence="1">The sequence shown here is derived from an EMBL/GenBank/DDBJ whole genome shotgun (WGS) entry which is preliminary data.</text>
</comment>
<evidence type="ECO:0000313" key="1">
    <source>
        <dbReference type="EMBL" id="GFU26540.1"/>
    </source>
</evidence>
<sequence length="112" mass="12757">MPLGAHKYVPSMSVYMIQKKKKKLMTFTFLIETFKDCLQRKRHESIGFALMEPTKFGEDDLEINDKISHFGLHLSGLIVSFINNKHTSSSDGSDFLIFFGLLHGSVSRGLFQ</sequence>
<evidence type="ECO:0000313" key="2">
    <source>
        <dbReference type="Proteomes" id="UP000887013"/>
    </source>
</evidence>
<accession>A0A8X6QQY2</accession>
<dbReference type="AlphaFoldDB" id="A0A8X6QQY2"/>
<organism evidence="1 2">
    <name type="scientific">Nephila pilipes</name>
    <name type="common">Giant wood spider</name>
    <name type="synonym">Nephila maculata</name>
    <dbReference type="NCBI Taxonomy" id="299642"/>
    <lineage>
        <taxon>Eukaryota</taxon>
        <taxon>Metazoa</taxon>
        <taxon>Ecdysozoa</taxon>
        <taxon>Arthropoda</taxon>
        <taxon>Chelicerata</taxon>
        <taxon>Arachnida</taxon>
        <taxon>Araneae</taxon>
        <taxon>Araneomorphae</taxon>
        <taxon>Entelegynae</taxon>
        <taxon>Araneoidea</taxon>
        <taxon>Nephilidae</taxon>
        <taxon>Nephila</taxon>
    </lineage>
</organism>
<keyword evidence="2" id="KW-1185">Reference proteome</keyword>
<dbReference type="EMBL" id="BMAW01032648">
    <property type="protein sequence ID" value="GFU26540.1"/>
    <property type="molecule type" value="Genomic_DNA"/>
</dbReference>